<evidence type="ECO:0000313" key="3">
    <source>
        <dbReference type="Proteomes" id="UP000467840"/>
    </source>
</evidence>
<proteinExistence type="predicted"/>
<feature type="region of interest" description="Disordered" evidence="1">
    <location>
        <begin position="90"/>
        <end position="117"/>
    </location>
</feature>
<protein>
    <submittedName>
        <fullName evidence="2">Uncharacterized protein</fullName>
    </submittedName>
</protein>
<dbReference type="AlphaFoldDB" id="A0A6A6K488"/>
<dbReference type="EMBL" id="JAAGAX010000018">
    <property type="protein sequence ID" value="KAF2283354.1"/>
    <property type="molecule type" value="Genomic_DNA"/>
</dbReference>
<evidence type="ECO:0000313" key="2">
    <source>
        <dbReference type="EMBL" id="KAF2283354.1"/>
    </source>
</evidence>
<dbReference type="PANTHER" id="PTHR37721">
    <property type="entry name" value="OS05G0464200 PROTEIN"/>
    <property type="match status" value="1"/>
</dbReference>
<organism evidence="2 3">
    <name type="scientific">Hevea brasiliensis</name>
    <name type="common">Para rubber tree</name>
    <name type="synonym">Siphonia brasiliensis</name>
    <dbReference type="NCBI Taxonomy" id="3981"/>
    <lineage>
        <taxon>Eukaryota</taxon>
        <taxon>Viridiplantae</taxon>
        <taxon>Streptophyta</taxon>
        <taxon>Embryophyta</taxon>
        <taxon>Tracheophyta</taxon>
        <taxon>Spermatophyta</taxon>
        <taxon>Magnoliopsida</taxon>
        <taxon>eudicotyledons</taxon>
        <taxon>Gunneridae</taxon>
        <taxon>Pentapetalae</taxon>
        <taxon>rosids</taxon>
        <taxon>fabids</taxon>
        <taxon>Malpighiales</taxon>
        <taxon>Euphorbiaceae</taxon>
        <taxon>Crotonoideae</taxon>
        <taxon>Micrandreae</taxon>
        <taxon>Hevea</taxon>
    </lineage>
</organism>
<gene>
    <name evidence="2" type="ORF">GH714_003463</name>
</gene>
<accession>A0A6A6K488</accession>
<sequence>MNTRFKMKEGLGIDTIYLMLLVLRFCCRGGAGRCCLIIQFEMMSTNSSTSQKDKKRNFRPKRGQIKAQIFQSLTKTVSSWVTKAGEALKRDRGHGADGGISSSTAATSPFSTYNSDG</sequence>
<name>A0A6A6K488_HEVBR</name>
<dbReference type="Proteomes" id="UP000467840">
    <property type="component" value="Chromosome 12"/>
</dbReference>
<keyword evidence="3" id="KW-1185">Reference proteome</keyword>
<reference evidence="2 3" key="1">
    <citation type="journal article" date="2020" name="Mol. Plant">
        <title>The Chromosome-Based Rubber Tree Genome Provides New Insights into Spurge Genome Evolution and Rubber Biosynthesis.</title>
        <authorList>
            <person name="Liu J."/>
            <person name="Shi C."/>
            <person name="Shi C.C."/>
            <person name="Li W."/>
            <person name="Zhang Q.J."/>
            <person name="Zhang Y."/>
            <person name="Li K."/>
            <person name="Lu H.F."/>
            <person name="Shi C."/>
            <person name="Zhu S.T."/>
            <person name="Xiao Z.Y."/>
            <person name="Nan H."/>
            <person name="Yue Y."/>
            <person name="Zhu X.G."/>
            <person name="Wu Y."/>
            <person name="Hong X.N."/>
            <person name="Fan G.Y."/>
            <person name="Tong Y."/>
            <person name="Zhang D."/>
            <person name="Mao C.L."/>
            <person name="Liu Y.L."/>
            <person name="Hao S.J."/>
            <person name="Liu W.Q."/>
            <person name="Lv M.Q."/>
            <person name="Zhang H.B."/>
            <person name="Liu Y."/>
            <person name="Hu-Tang G.R."/>
            <person name="Wang J.P."/>
            <person name="Wang J.H."/>
            <person name="Sun Y.H."/>
            <person name="Ni S.B."/>
            <person name="Chen W.B."/>
            <person name="Zhang X.C."/>
            <person name="Jiao Y.N."/>
            <person name="Eichler E.E."/>
            <person name="Li G.H."/>
            <person name="Liu X."/>
            <person name="Gao L.Z."/>
        </authorList>
    </citation>
    <scope>NUCLEOTIDE SEQUENCE [LARGE SCALE GENOMIC DNA]</scope>
    <source>
        <strain evidence="3">cv. GT1</strain>
        <tissue evidence="2">Leaf</tissue>
    </source>
</reference>
<comment type="caution">
    <text evidence="2">The sequence shown here is derived from an EMBL/GenBank/DDBJ whole genome shotgun (WGS) entry which is preliminary data.</text>
</comment>
<dbReference type="PANTHER" id="PTHR37721:SF1">
    <property type="entry name" value="OS05G0464200 PROTEIN"/>
    <property type="match status" value="1"/>
</dbReference>
<evidence type="ECO:0000256" key="1">
    <source>
        <dbReference type="SAM" id="MobiDB-lite"/>
    </source>
</evidence>